<reference evidence="7 8" key="2">
    <citation type="submission" date="2016-08" db="EMBL/GenBank/DDBJ databases">
        <title>Pervasive Adenine N6-methylation of Active Genes in Fungi.</title>
        <authorList>
            <consortium name="DOE Joint Genome Institute"/>
            <person name="Mondo S.J."/>
            <person name="Dannebaum R.O."/>
            <person name="Kuo R.C."/>
            <person name="Labutti K."/>
            <person name="Haridas S."/>
            <person name="Kuo A."/>
            <person name="Salamov A."/>
            <person name="Ahrendt S.R."/>
            <person name="Lipzen A."/>
            <person name="Sullivan W."/>
            <person name="Andreopoulos W.B."/>
            <person name="Clum A."/>
            <person name="Lindquist E."/>
            <person name="Daum C."/>
            <person name="Ramamoorthy G.K."/>
            <person name="Gryganskyi A."/>
            <person name="Culley D."/>
            <person name="Magnuson J.K."/>
            <person name="James T.Y."/>
            <person name="O'Malley M.A."/>
            <person name="Stajich J.E."/>
            <person name="Spatafora J.W."/>
            <person name="Visel A."/>
            <person name="Grigoriev I.V."/>
        </authorList>
    </citation>
    <scope>NUCLEOTIDE SEQUENCE [LARGE SCALE GENOMIC DNA]</scope>
    <source>
        <strain evidence="8">finn</strain>
    </source>
</reference>
<proteinExistence type="inferred from homology"/>
<feature type="domain" description="MMS19 N-terminal" evidence="6">
    <location>
        <begin position="40"/>
        <end position="299"/>
    </location>
</feature>
<dbReference type="Pfam" id="PF12460">
    <property type="entry name" value="MMS19_C"/>
    <property type="match status" value="1"/>
</dbReference>
<dbReference type="GO" id="GO:0051604">
    <property type="term" value="P:protein maturation"/>
    <property type="evidence" value="ECO:0007669"/>
    <property type="project" value="UniProtKB-UniRule"/>
</dbReference>
<dbReference type="OrthoDB" id="342900at2759"/>
<dbReference type="GO" id="GO:0006281">
    <property type="term" value="P:DNA repair"/>
    <property type="evidence" value="ECO:0007669"/>
    <property type="project" value="UniProtKB-UniRule"/>
</dbReference>
<dbReference type="InterPro" id="IPR039920">
    <property type="entry name" value="MMS19"/>
</dbReference>
<accession>A0A1Y1VNS3</accession>
<dbReference type="PANTHER" id="PTHR12891:SF0">
    <property type="entry name" value="MMS19 NUCLEOTIDE EXCISION REPAIR PROTEIN HOMOLOG"/>
    <property type="match status" value="1"/>
</dbReference>
<dbReference type="EMBL" id="MCFH01000001">
    <property type="protein sequence ID" value="ORX61054.1"/>
    <property type="molecule type" value="Genomic_DNA"/>
</dbReference>
<evidence type="ECO:0000256" key="3">
    <source>
        <dbReference type="ARBA" id="ARBA00023242"/>
    </source>
</evidence>
<dbReference type="InterPro" id="IPR029240">
    <property type="entry name" value="MMS19_N"/>
</dbReference>
<dbReference type="PANTHER" id="PTHR12891">
    <property type="entry name" value="DNA REPAIR/TRANSCRIPTION PROTEIN MET18/MMS19"/>
    <property type="match status" value="1"/>
</dbReference>
<dbReference type="InterPro" id="IPR024687">
    <property type="entry name" value="MMS19_C"/>
</dbReference>
<dbReference type="STRING" id="1754191.A0A1Y1VNS3"/>
<evidence type="ECO:0000256" key="2">
    <source>
        <dbReference type="ARBA" id="ARBA00022737"/>
    </source>
</evidence>
<evidence type="ECO:0000256" key="1">
    <source>
        <dbReference type="ARBA" id="ARBA00004123"/>
    </source>
</evidence>
<keyword evidence="4" id="KW-0227">DNA damage</keyword>
<organism evidence="7 8">
    <name type="scientific">Piromyces finnis</name>
    <dbReference type="NCBI Taxonomy" id="1754191"/>
    <lineage>
        <taxon>Eukaryota</taxon>
        <taxon>Fungi</taxon>
        <taxon>Fungi incertae sedis</taxon>
        <taxon>Chytridiomycota</taxon>
        <taxon>Chytridiomycota incertae sedis</taxon>
        <taxon>Neocallimastigomycetes</taxon>
        <taxon>Neocallimastigales</taxon>
        <taxon>Neocallimastigaceae</taxon>
        <taxon>Piromyces</taxon>
    </lineage>
</organism>
<comment type="subcellular location">
    <subcellularLocation>
        <location evidence="1 4">Nucleus</location>
    </subcellularLocation>
</comment>
<sequence length="1008" mass="116341">MISEIQTFIENKSNTKEAFDSLNQMIQYVNNKKVTILMIVEDLSDTLVNTDPKIRAKGVELLIKVFSNCDVSIITPKIASVILKFCLERLNDLHSLQSLLEGILYITENLEIDSEIVNDIPKTLFDELTIQGYQQTVRHVIFKIYDSLVEKYLSELKKIEDIFVPGFVQTVEGEKDPRNIMIIFKIIKIILKEMNYKPYIEDIFEIVFCYFPISFKSPPGNVIKITTEDLKNGLRECLTAVPEISKFAIPQLIEKLSSRLDNTKRDSIDILVAGGEKYDIEDYINNLEKLTEILRDEAFDNAGESLESLYLDAISSFTNIYSRGGNECLDKYIKEMTSKPISYIKDYGHPRGKFSRNIICAVIKENEYAFNKIINEIFPDLMDKIEQPNPPSVQSFLMEYVRSILSIANLRFIGKDNIIYQYKDILFKEFNELKKSDDDNDFKKDMEISSIGGLYEMANLEEFLPADQIKDIINDFNNKLLSDSREEIRKLCLKNILGLSMKNSDLITTITLPLLYNKLQADMIDSNYEWVLQSYEDITIECKFYEDTISKLISLYEDGINGKQNTDYLTKLLESVKNIIDRGIQKEINNKDIIVNCFPIFKDNILRIVIHNSVQQREELQNIDIISLIFQKFQSIMDEDKNKEFNEEILNIFVNKKLLNSMDIDGNIEFNPLNENSPKAQTCLLNILISITCNISQDIFNNTTAKVINEEFLNTLVKSIINTLNSNYANLVSKFISLYCIRFNDEKCIQNRIKAWIENDIYSVINSNMVFKETTIILFSWFLKVLFVKSNPDVSKYTLDLINLIPNESHATSCVNGMKTIFDVETFPIEANSLYTIDTEFEGNLINTLLNELIVIYKSSEIKNIHVIVALGVLLKLSNVKSITCKEEVKPIMLYALTLEDSSVLVSSLEFLIVLTSALPNELRSDLFILIKYLLRLTKAKNSLAYTIKVRVLSLRFLDLISKTYDNYELLPMKQNVINELDCVLDDNKKYVRKMAVHCRNQWFTLVN</sequence>
<protein>
    <recommendedName>
        <fullName evidence="4">MMS19 nucleotide excision repair protein</fullName>
    </recommendedName>
</protein>
<dbReference type="SUPFAM" id="SSF48371">
    <property type="entry name" value="ARM repeat"/>
    <property type="match status" value="1"/>
</dbReference>
<evidence type="ECO:0000313" key="8">
    <source>
        <dbReference type="Proteomes" id="UP000193719"/>
    </source>
</evidence>
<dbReference type="InterPro" id="IPR016024">
    <property type="entry name" value="ARM-type_fold"/>
</dbReference>
<dbReference type="Pfam" id="PF14500">
    <property type="entry name" value="MMS19_N"/>
    <property type="match status" value="1"/>
</dbReference>
<comment type="similarity">
    <text evidence="4">Belongs to the MET18/MMS19 family.</text>
</comment>
<dbReference type="AlphaFoldDB" id="A0A1Y1VNS3"/>
<evidence type="ECO:0000259" key="6">
    <source>
        <dbReference type="Pfam" id="PF14500"/>
    </source>
</evidence>
<name>A0A1Y1VNS3_9FUNG</name>
<dbReference type="Proteomes" id="UP000193719">
    <property type="component" value="Unassembled WGS sequence"/>
</dbReference>
<evidence type="ECO:0000259" key="5">
    <source>
        <dbReference type="Pfam" id="PF12460"/>
    </source>
</evidence>
<reference evidence="7 8" key="1">
    <citation type="submission" date="2016-08" db="EMBL/GenBank/DDBJ databases">
        <title>Genomes of anaerobic fungi encode conserved fungal cellulosomes for biomass hydrolysis.</title>
        <authorList>
            <consortium name="DOE Joint Genome Institute"/>
            <person name="Haitjema C.H."/>
            <person name="Gilmore S.P."/>
            <person name="Henske J.K."/>
            <person name="Solomon K.V."/>
            <person name="De Groot R."/>
            <person name="Kuo A."/>
            <person name="Mondo S.J."/>
            <person name="Salamov A.A."/>
            <person name="Labutti K."/>
            <person name="Zhao Z."/>
            <person name="Chiniquy J."/>
            <person name="Barry K."/>
            <person name="Brewer H.M."/>
            <person name="Purvine S.O."/>
            <person name="Wright A.T."/>
            <person name="Boxma B."/>
            <person name="Van Alen T."/>
            <person name="Hackstein J.H."/>
            <person name="Baker S.E."/>
            <person name="Grigoriev I.V."/>
            <person name="O'Malley M.A."/>
        </authorList>
    </citation>
    <scope>NUCLEOTIDE SEQUENCE [LARGE SCALE GENOMIC DNA]</scope>
    <source>
        <strain evidence="8">finn</strain>
    </source>
</reference>
<keyword evidence="2" id="KW-0677">Repeat</keyword>
<evidence type="ECO:0000256" key="4">
    <source>
        <dbReference type="RuleBase" id="RU367072"/>
    </source>
</evidence>
<keyword evidence="3 4" id="KW-0539">Nucleus</keyword>
<feature type="domain" description="MMS19 C-terminal" evidence="5">
    <location>
        <begin position="532"/>
        <end position="961"/>
    </location>
</feature>
<comment type="function">
    <text evidence="4">Key component of the cytosolic iron-sulfur protein assembly (CIA) complex, a multiprotein complex that mediates the incorporation of iron-sulfur cluster into apoproteins specifically involved in DNA metabolism and genomic integrity. In the CIA complex, MMS19 acts as an adapter between early-acting CIA components and a subset of cellular target iron-sulfur proteins.</text>
</comment>
<evidence type="ECO:0000313" key="7">
    <source>
        <dbReference type="EMBL" id="ORX61054.1"/>
    </source>
</evidence>
<comment type="caution">
    <text evidence="7">The sequence shown here is derived from an EMBL/GenBank/DDBJ whole genome shotgun (WGS) entry which is preliminary data.</text>
</comment>
<dbReference type="GO" id="GO:0016226">
    <property type="term" value="P:iron-sulfur cluster assembly"/>
    <property type="evidence" value="ECO:0007669"/>
    <property type="project" value="UniProtKB-UniRule"/>
</dbReference>
<dbReference type="GO" id="GO:0005634">
    <property type="term" value="C:nucleus"/>
    <property type="evidence" value="ECO:0007669"/>
    <property type="project" value="UniProtKB-SubCell"/>
</dbReference>
<keyword evidence="8" id="KW-1185">Reference proteome</keyword>
<dbReference type="GO" id="GO:0097361">
    <property type="term" value="C:cytosolic [4Fe-4S] assembly targeting complex"/>
    <property type="evidence" value="ECO:0007669"/>
    <property type="project" value="UniProtKB-UniRule"/>
</dbReference>
<keyword evidence="4" id="KW-0234">DNA repair</keyword>
<gene>
    <name evidence="7" type="ORF">BCR36DRAFT_408034</name>
</gene>